<sequence length="269" mass="30784">MRSFEQLFKCYDEAMKMLVERVYNLLDGYSKENVQKEENESTREGEKEWTFSQDDEYWRSEEVMKAIDAIEKAEKRRQERAQYDGGVAADVGGVTEHAGKESDWVAADVGGVIEENIELEANVGDGGQVTEAMEVVGDVEHATEPTHTENGELQADVGGCVGLQCWKFSNNTKHKLCGEYGENVSNVNKQEKCLYSRVFAMRFMETYKGEAEWDCGLETINEKLMQKLRIRYLNEMLTFEKNEMKEDVVKKIKSRLIAQREIKKAAKGK</sequence>
<evidence type="ECO:0000313" key="1">
    <source>
        <dbReference type="EMBL" id="VFQ90265.1"/>
    </source>
</evidence>
<protein>
    <submittedName>
        <fullName evidence="1">Uncharacterized protein</fullName>
    </submittedName>
</protein>
<dbReference type="Proteomes" id="UP000595140">
    <property type="component" value="Unassembled WGS sequence"/>
</dbReference>
<reference evidence="1 2" key="1">
    <citation type="submission" date="2018-04" db="EMBL/GenBank/DDBJ databases">
        <authorList>
            <person name="Vogel A."/>
        </authorList>
    </citation>
    <scope>NUCLEOTIDE SEQUENCE [LARGE SCALE GENOMIC DNA]</scope>
</reference>
<gene>
    <name evidence="1" type="ORF">CCAM_LOCUS32041</name>
</gene>
<dbReference type="AlphaFoldDB" id="A0A484MN63"/>
<dbReference type="EMBL" id="OOIL02004034">
    <property type="protein sequence ID" value="VFQ90265.1"/>
    <property type="molecule type" value="Genomic_DNA"/>
</dbReference>
<proteinExistence type="predicted"/>
<organism evidence="1 2">
    <name type="scientific">Cuscuta campestris</name>
    <dbReference type="NCBI Taxonomy" id="132261"/>
    <lineage>
        <taxon>Eukaryota</taxon>
        <taxon>Viridiplantae</taxon>
        <taxon>Streptophyta</taxon>
        <taxon>Embryophyta</taxon>
        <taxon>Tracheophyta</taxon>
        <taxon>Spermatophyta</taxon>
        <taxon>Magnoliopsida</taxon>
        <taxon>eudicotyledons</taxon>
        <taxon>Gunneridae</taxon>
        <taxon>Pentapetalae</taxon>
        <taxon>asterids</taxon>
        <taxon>lamiids</taxon>
        <taxon>Solanales</taxon>
        <taxon>Convolvulaceae</taxon>
        <taxon>Cuscuteae</taxon>
        <taxon>Cuscuta</taxon>
        <taxon>Cuscuta subgen. Grammica</taxon>
        <taxon>Cuscuta sect. Cleistogrammica</taxon>
    </lineage>
</organism>
<name>A0A484MN63_9ASTE</name>
<accession>A0A484MN63</accession>
<keyword evidence="2" id="KW-1185">Reference proteome</keyword>
<evidence type="ECO:0000313" key="2">
    <source>
        <dbReference type="Proteomes" id="UP000595140"/>
    </source>
</evidence>